<dbReference type="Proteomes" id="UP001152533">
    <property type="component" value="Unassembled WGS sequence"/>
</dbReference>
<gene>
    <name evidence="2" type="ORF">CGXH109_LOCUS109368</name>
</gene>
<sequence>MSEPPSTTLPTAPCNHPEIHADHAPGTVHACALTKAGRWTDRTMRFRVACDDILTLRGGALDDLEDACEENEVNAARKVLELAEHRQKRAQKKLKQLKE</sequence>
<evidence type="ECO:0000313" key="3">
    <source>
        <dbReference type="Proteomes" id="UP001152533"/>
    </source>
</evidence>
<protein>
    <submittedName>
        <fullName evidence="2">Uncharacterized protein</fullName>
    </submittedName>
</protein>
<keyword evidence="3" id="KW-1185">Reference proteome</keyword>
<evidence type="ECO:0000313" key="2">
    <source>
        <dbReference type="EMBL" id="CAI0651694.1"/>
    </source>
</evidence>
<proteinExistence type="predicted"/>
<reference evidence="2" key="1">
    <citation type="submission" date="2022-08" db="EMBL/GenBank/DDBJ databases">
        <authorList>
            <person name="Giroux E."/>
            <person name="Giroux E."/>
        </authorList>
    </citation>
    <scope>NUCLEOTIDE SEQUENCE</scope>
    <source>
        <strain evidence="2">H1091258</strain>
    </source>
</reference>
<evidence type="ECO:0000256" key="1">
    <source>
        <dbReference type="SAM" id="MobiDB-lite"/>
    </source>
</evidence>
<organism evidence="2 3">
    <name type="scientific">Colletotrichum noveboracense</name>
    <dbReference type="NCBI Taxonomy" id="2664923"/>
    <lineage>
        <taxon>Eukaryota</taxon>
        <taxon>Fungi</taxon>
        <taxon>Dikarya</taxon>
        <taxon>Ascomycota</taxon>
        <taxon>Pezizomycotina</taxon>
        <taxon>Sordariomycetes</taxon>
        <taxon>Hypocreomycetidae</taxon>
        <taxon>Glomerellales</taxon>
        <taxon>Glomerellaceae</taxon>
        <taxon>Colletotrichum</taxon>
        <taxon>Colletotrichum gloeosporioides species complex</taxon>
    </lineage>
</organism>
<dbReference type="EMBL" id="CAMGZC010001141">
    <property type="protein sequence ID" value="CAI0651694.1"/>
    <property type="molecule type" value="Genomic_DNA"/>
</dbReference>
<name>A0A9W4S397_9PEZI</name>
<feature type="region of interest" description="Disordered" evidence="1">
    <location>
        <begin position="1"/>
        <end position="20"/>
    </location>
</feature>
<dbReference type="AlphaFoldDB" id="A0A9W4S397"/>
<feature type="compositionally biased region" description="Polar residues" evidence="1">
    <location>
        <begin position="1"/>
        <end position="10"/>
    </location>
</feature>
<accession>A0A9W4S397</accession>
<comment type="caution">
    <text evidence="2">The sequence shown here is derived from an EMBL/GenBank/DDBJ whole genome shotgun (WGS) entry which is preliminary data.</text>
</comment>